<dbReference type="InterPro" id="IPR025828">
    <property type="entry name" value="Put_sensor_dom"/>
</dbReference>
<keyword evidence="9" id="KW-0472">Membrane</keyword>
<proteinExistence type="predicted"/>
<feature type="domain" description="Histidine kinase/HSP90-like ATPase" evidence="10">
    <location>
        <begin position="321"/>
        <end position="411"/>
    </location>
</feature>
<evidence type="ECO:0000256" key="1">
    <source>
        <dbReference type="ARBA" id="ARBA00000085"/>
    </source>
</evidence>
<protein>
    <recommendedName>
        <fullName evidence="2">histidine kinase</fullName>
        <ecNumber evidence="2">2.7.13.3</ecNumber>
    </recommendedName>
</protein>
<sequence>MKLTIRKAWRATVFVVSGLATGMITFVVALLVAILTLVLCCTVVAAPLGLAVLAATTRVLTSWQSGRFAGLLGVKLAPPVPVGVGEIWSQRAVRETTSPALWRQLGYHLLVAGPVGVLGFGLVVGTASVGLALIASAVPGWSAGDLAGNPGIDRSALVSTLFGVGGVVLLAAAAPIARGIAALDTLAARALLQPSRAELLERRVEQLTESRADVVDAADAERRRIERNLHDGAQQRLVSLAMNLGMARATLTDLDPRARLVIEQAHDEAKQALAELRDLVRGLHPAVLDDRGLDAALSGIAARAPLPVRLTVEVPVRPSRTIEAVAYFVVSEALANVAKHAEASSAEVAVHRDADRLRLTISDDGRGGADPESGTGLRGLAQRIGSVDGTLHIESPPDGPTRIIVELPCES</sequence>
<dbReference type="AlphaFoldDB" id="A0A841BYM8"/>
<keyword evidence="6 11" id="KW-0418">Kinase</keyword>
<dbReference type="InterPro" id="IPR050482">
    <property type="entry name" value="Sensor_HK_TwoCompSys"/>
</dbReference>
<dbReference type="Pfam" id="PF02518">
    <property type="entry name" value="HATPase_c"/>
    <property type="match status" value="1"/>
</dbReference>
<dbReference type="RefSeq" id="WP_246466527.1">
    <property type="nucleotide sequence ID" value="NZ_JACHMN010000002.1"/>
</dbReference>
<evidence type="ECO:0000313" key="12">
    <source>
        <dbReference type="Proteomes" id="UP000587527"/>
    </source>
</evidence>
<organism evidence="11 12">
    <name type="scientific">Allocatelliglobosispora scoriae</name>
    <dbReference type="NCBI Taxonomy" id="643052"/>
    <lineage>
        <taxon>Bacteria</taxon>
        <taxon>Bacillati</taxon>
        <taxon>Actinomycetota</taxon>
        <taxon>Actinomycetes</taxon>
        <taxon>Micromonosporales</taxon>
        <taxon>Micromonosporaceae</taxon>
        <taxon>Allocatelliglobosispora</taxon>
    </lineage>
</organism>
<evidence type="ECO:0000256" key="7">
    <source>
        <dbReference type="ARBA" id="ARBA00022840"/>
    </source>
</evidence>
<keyword evidence="8" id="KW-0902">Two-component regulatory system</keyword>
<dbReference type="GO" id="GO:0016020">
    <property type="term" value="C:membrane"/>
    <property type="evidence" value="ECO:0007669"/>
    <property type="project" value="InterPro"/>
</dbReference>
<evidence type="ECO:0000259" key="10">
    <source>
        <dbReference type="SMART" id="SM00387"/>
    </source>
</evidence>
<name>A0A841BYM8_9ACTN</name>
<dbReference type="InterPro" id="IPR003594">
    <property type="entry name" value="HATPase_dom"/>
</dbReference>
<dbReference type="EC" id="2.7.13.3" evidence="2"/>
<feature type="transmembrane region" description="Helical" evidence="9">
    <location>
        <begin position="109"/>
        <end position="135"/>
    </location>
</feature>
<evidence type="ECO:0000256" key="5">
    <source>
        <dbReference type="ARBA" id="ARBA00022741"/>
    </source>
</evidence>
<dbReference type="SMART" id="SM00387">
    <property type="entry name" value="HATPase_c"/>
    <property type="match status" value="1"/>
</dbReference>
<evidence type="ECO:0000256" key="2">
    <source>
        <dbReference type="ARBA" id="ARBA00012438"/>
    </source>
</evidence>
<dbReference type="InterPro" id="IPR011712">
    <property type="entry name" value="Sig_transdc_His_kin_sub3_dim/P"/>
</dbReference>
<keyword evidence="5" id="KW-0547">Nucleotide-binding</keyword>
<feature type="transmembrane region" description="Helical" evidence="9">
    <location>
        <begin position="12"/>
        <end position="38"/>
    </location>
</feature>
<keyword evidence="9" id="KW-1133">Transmembrane helix</keyword>
<dbReference type="PANTHER" id="PTHR24421">
    <property type="entry name" value="NITRATE/NITRITE SENSOR PROTEIN NARX-RELATED"/>
    <property type="match status" value="1"/>
</dbReference>
<comment type="caution">
    <text evidence="11">The sequence shown here is derived from an EMBL/GenBank/DDBJ whole genome shotgun (WGS) entry which is preliminary data.</text>
</comment>
<reference evidence="11 12" key="1">
    <citation type="submission" date="2020-08" db="EMBL/GenBank/DDBJ databases">
        <title>Sequencing the genomes of 1000 actinobacteria strains.</title>
        <authorList>
            <person name="Klenk H.-P."/>
        </authorList>
    </citation>
    <scope>NUCLEOTIDE SEQUENCE [LARGE SCALE GENOMIC DNA]</scope>
    <source>
        <strain evidence="11 12">DSM 45362</strain>
    </source>
</reference>
<dbReference type="Gene3D" id="1.20.5.1930">
    <property type="match status" value="1"/>
</dbReference>
<keyword evidence="3" id="KW-0597">Phosphoprotein</keyword>
<evidence type="ECO:0000256" key="4">
    <source>
        <dbReference type="ARBA" id="ARBA00022679"/>
    </source>
</evidence>
<dbReference type="CDD" id="cd16917">
    <property type="entry name" value="HATPase_UhpB-NarQ-NarX-like"/>
    <property type="match status" value="1"/>
</dbReference>
<dbReference type="Gene3D" id="3.30.565.10">
    <property type="entry name" value="Histidine kinase-like ATPase, C-terminal domain"/>
    <property type="match status" value="1"/>
</dbReference>
<accession>A0A841BYM8</accession>
<dbReference type="Pfam" id="PF13796">
    <property type="entry name" value="Sensor"/>
    <property type="match status" value="1"/>
</dbReference>
<dbReference type="GO" id="GO:0005524">
    <property type="term" value="F:ATP binding"/>
    <property type="evidence" value="ECO:0007669"/>
    <property type="project" value="UniProtKB-KW"/>
</dbReference>
<evidence type="ECO:0000313" key="11">
    <source>
        <dbReference type="EMBL" id="MBB5871771.1"/>
    </source>
</evidence>
<comment type="catalytic activity">
    <reaction evidence="1">
        <text>ATP + protein L-histidine = ADP + protein N-phospho-L-histidine.</text>
        <dbReference type="EC" id="2.7.13.3"/>
    </reaction>
</comment>
<dbReference type="SUPFAM" id="SSF55874">
    <property type="entry name" value="ATPase domain of HSP90 chaperone/DNA topoisomerase II/histidine kinase"/>
    <property type="match status" value="1"/>
</dbReference>
<evidence type="ECO:0000256" key="3">
    <source>
        <dbReference type="ARBA" id="ARBA00022553"/>
    </source>
</evidence>
<keyword evidence="7" id="KW-0067">ATP-binding</keyword>
<dbReference type="PANTHER" id="PTHR24421:SF10">
    <property type="entry name" value="NITRATE_NITRITE SENSOR PROTEIN NARQ"/>
    <property type="match status" value="1"/>
</dbReference>
<gene>
    <name evidence="11" type="ORF">F4553_005150</name>
</gene>
<evidence type="ECO:0000256" key="8">
    <source>
        <dbReference type="ARBA" id="ARBA00023012"/>
    </source>
</evidence>
<dbReference type="Proteomes" id="UP000587527">
    <property type="component" value="Unassembled WGS sequence"/>
</dbReference>
<keyword evidence="12" id="KW-1185">Reference proteome</keyword>
<dbReference type="GO" id="GO:0046983">
    <property type="term" value="F:protein dimerization activity"/>
    <property type="evidence" value="ECO:0007669"/>
    <property type="project" value="InterPro"/>
</dbReference>
<dbReference type="Pfam" id="PF07730">
    <property type="entry name" value="HisKA_3"/>
    <property type="match status" value="1"/>
</dbReference>
<evidence type="ECO:0000256" key="9">
    <source>
        <dbReference type="SAM" id="Phobius"/>
    </source>
</evidence>
<dbReference type="GO" id="GO:0000155">
    <property type="term" value="F:phosphorelay sensor kinase activity"/>
    <property type="evidence" value="ECO:0007669"/>
    <property type="project" value="InterPro"/>
</dbReference>
<dbReference type="EMBL" id="JACHMN010000002">
    <property type="protein sequence ID" value="MBB5871771.1"/>
    <property type="molecule type" value="Genomic_DNA"/>
</dbReference>
<feature type="transmembrane region" description="Helical" evidence="9">
    <location>
        <begin position="155"/>
        <end position="177"/>
    </location>
</feature>
<evidence type="ECO:0000256" key="6">
    <source>
        <dbReference type="ARBA" id="ARBA00022777"/>
    </source>
</evidence>
<keyword evidence="9" id="KW-0812">Transmembrane</keyword>
<dbReference type="InterPro" id="IPR036890">
    <property type="entry name" value="HATPase_C_sf"/>
</dbReference>
<keyword evidence="4" id="KW-0808">Transferase</keyword>